<proteinExistence type="predicted"/>
<reference evidence="2 3" key="1">
    <citation type="submission" date="2019-01" db="EMBL/GenBank/DDBJ databases">
        <title>Ktedonosporobacter rubrisoli SCAWS-G2.</title>
        <authorList>
            <person name="Huang Y."/>
            <person name="Yan B."/>
        </authorList>
    </citation>
    <scope>NUCLEOTIDE SEQUENCE [LARGE SCALE GENOMIC DNA]</scope>
    <source>
        <strain evidence="2 3">SCAWS-G2</strain>
    </source>
</reference>
<dbReference type="GO" id="GO:0009695">
    <property type="term" value="P:jasmonic acid biosynthetic process"/>
    <property type="evidence" value="ECO:0007669"/>
    <property type="project" value="InterPro"/>
</dbReference>
<evidence type="ECO:0000313" key="2">
    <source>
        <dbReference type="EMBL" id="QBD82886.1"/>
    </source>
</evidence>
<dbReference type="SUPFAM" id="SSF141493">
    <property type="entry name" value="Allene oxide cyclase-like"/>
    <property type="match status" value="1"/>
</dbReference>
<feature type="signal peptide" evidence="1">
    <location>
        <begin position="1"/>
        <end position="28"/>
    </location>
</feature>
<keyword evidence="3" id="KW-1185">Reference proteome</keyword>
<dbReference type="KEGG" id="kbs:EPA93_45760"/>
<evidence type="ECO:0008006" key="4">
    <source>
        <dbReference type="Google" id="ProtNLM"/>
    </source>
</evidence>
<dbReference type="AlphaFoldDB" id="A0A4P6K5Q9"/>
<protein>
    <recommendedName>
        <fullName evidence="4">Allene oxide cyclase</fullName>
    </recommendedName>
</protein>
<dbReference type="GO" id="GO:0046423">
    <property type="term" value="F:allene-oxide cyclase activity"/>
    <property type="evidence" value="ECO:0007669"/>
    <property type="project" value="InterPro"/>
</dbReference>
<evidence type="ECO:0000313" key="3">
    <source>
        <dbReference type="Proteomes" id="UP000290365"/>
    </source>
</evidence>
<dbReference type="Gene3D" id="2.40.480.10">
    <property type="entry name" value="Allene oxide cyclase-like"/>
    <property type="match status" value="1"/>
</dbReference>
<accession>A0A4P6K5Q9</accession>
<gene>
    <name evidence="2" type="ORF">EPA93_45760</name>
</gene>
<feature type="chain" id="PRO_5020464370" description="Allene oxide cyclase" evidence="1">
    <location>
        <begin position="29"/>
        <end position="158"/>
    </location>
</feature>
<dbReference type="EMBL" id="CP035758">
    <property type="protein sequence ID" value="QBD82886.1"/>
    <property type="molecule type" value="Genomic_DNA"/>
</dbReference>
<dbReference type="InterPro" id="IPR034871">
    <property type="entry name" value="Allene_oxi_cyc_sf"/>
</dbReference>
<dbReference type="RefSeq" id="WP_129893955.1">
    <property type="nucleotide sequence ID" value="NZ_CP035758.1"/>
</dbReference>
<sequence length="158" mass="17226">MKRLLPFALLTFSILGAVLFTMSQMSQGSLAHASSNKNLAPVYEHNQAHFFGNPNHKTGDRIEFANQVYDANNENVIGSSDGECFFASETVFQCDWTLMLPDGNIVISGAQNDQQANTVYAIVGGTGAYSHIQGEVTLTSIGKITNGEAPQYKYTFHL</sequence>
<evidence type="ECO:0000256" key="1">
    <source>
        <dbReference type="SAM" id="SignalP"/>
    </source>
</evidence>
<name>A0A4P6K5Q9_KTERU</name>
<dbReference type="Proteomes" id="UP000290365">
    <property type="component" value="Chromosome"/>
</dbReference>
<keyword evidence="1" id="KW-0732">Signal</keyword>
<dbReference type="OrthoDB" id="5195420at2"/>
<dbReference type="InterPro" id="IPR044859">
    <property type="entry name" value="Allene_oxi_cyc_Dirigent"/>
</dbReference>
<organism evidence="2 3">
    <name type="scientific">Ktedonosporobacter rubrisoli</name>
    <dbReference type="NCBI Taxonomy" id="2509675"/>
    <lineage>
        <taxon>Bacteria</taxon>
        <taxon>Bacillati</taxon>
        <taxon>Chloroflexota</taxon>
        <taxon>Ktedonobacteria</taxon>
        <taxon>Ktedonobacterales</taxon>
        <taxon>Ktedonosporobacteraceae</taxon>
        <taxon>Ktedonosporobacter</taxon>
    </lineage>
</organism>